<feature type="binding site" evidence="13">
    <location>
        <position position="141"/>
    </location>
    <ligand>
        <name>Mg(2+)</name>
        <dbReference type="ChEBI" id="CHEBI:18420"/>
        <label>1</label>
    </ligand>
</feature>
<evidence type="ECO:0000256" key="14">
    <source>
        <dbReference type="NCBIfam" id="TIGR00228"/>
    </source>
</evidence>
<dbReference type="EMBL" id="MHTJ01000002">
    <property type="protein sequence ID" value="OHA58901.1"/>
    <property type="molecule type" value="Genomic_DNA"/>
</dbReference>
<feature type="binding site" evidence="13">
    <location>
        <position position="7"/>
    </location>
    <ligand>
        <name>Mg(2+)</name>
        <dbReference type="ChEBI" id="CHEBI:18420"/>
        <label>1</label>
    </ligand>
</feature>
<keyword evidence="9 13" id="KW-0238">DNA-binding</keyword>
<keyword evidence="6 13" id="KW-0227">DNA damage</keyword>
<evidence type="ECO:0000256" key="11">
    <source>
        <dbReference type="ARBA" id="ARBA00023204"/>
    </source>
</evidence>
<dbReference type="HAMAP" id="MF_00034">
    <property type="entry name" value="RuvC"/>
    <property type="match status" value="1"/>
</dbReference>
<evidence type="ECO:0000256" key="13">
    <source>
        <dbReference type="HAMAP-Rule" id="MF_00034"/>
    </source>
</evidence>
<protein>
    <recommendedName>
        <fullName evidence="13 14">Crossover junction endodeoxyribonuclease RuvC</fullName>
        <ecNumber evidence="13 14">3.1.21.10</ecNumber>
    </recommendedName>
    <alternativeName>
        <fullName evidence="13">Holliday junction nuclease RuvC</fullName>
    </alternativeName>
    <alternativeName>
        <fullName evidence="13">Holliday junction resolvase RuvC</fullName>
    </alternativeName>
</protein>
<keyword evidence="2 13" id="KW-0963">Cytoplasm</keyword>
<evidence type="ECO:0000256" key="3">
    <source>
        <dbReference type="ARBA" id="ARBA00022722"/>
    </source>
</evidence>
<dbReference type="AlphaFoldDB" id="A0A1G2QG04"/>
<keyword evidence="3 13" id="KW-0540">Nuclease</keyword>
<dbReference type="GO" id="GO:0005737">
    <property type="term" value="C:cytoplasm"/>
    <property type="evidence" value="ECO:0007669"/>
    <property type="project" value="UniProtKB-SubCell"/>
</dbReference>
<keyword evidence="11 13" id="KW-0234">DNA repair</keyword>
<gene>
    <name evidence="13" type="primary">ruvC</name>
    <name evidence="15" type="ORF">A2571_00775</name>
</gene>
<accession>A0A1G2QG04</accession>
<keyword evidence="4 13" id="KW-0479">Metal-binding</keyword>
<proteinExistence type="inferred from homology"/>
<feature type="active site" evidence="13">
    <location>
        <position position="7"/>
    </location>
</feature>
<dbReference type="GO" id="GO:0048476">
    <property type="term" value="C:Holliday junction resolvase complex"/>
    <property type="evidence" value="ECO:0007669"/>
    <property type="project" value="UniProtKB-UniRule"/>
</dbReference>
<dbReference type="InterPro" id="IPR002176">
    <property type="entry name" value="X-over_junc_endoDNase_RuvC"/>
</dbReference>
<evidence type="ECO:0000256" key="5">
    <source>
        <dbReference type="ARBA" id="ARBA00022759"/>
    </source>
</evidence>
<evidence type="ECO:0000256" key="12">
    <source>
        <dbReference type="ARBA" id="ARBA00029354"/>
    </source>
</evidence>
<feature type="binding site" evidence="13">
    <location>
        <position position="68"/>
    </location>
    <ligand>
        <name>Mg(2+)</name>
        <dbReference type="ChEBI" id="CHEBI:18420"/>
        <label>2</label>
    </ligand>
</feature>
<evidence type="ECO:0000256" key="6">
    <source>
        <dbReference type="ARBA" id="ARBA00022763"/>
    </source>
</evidence>
<dbReference type="InterPro" id="IPR012337">
    <property type="entry name" value="RNaseH-like_sf"/>
</dbReference>
<dbReference type="PANTHER" id="PTHR30194:SF3">
    <property type="entry name" value="CROSSOVER JUNCTION ENDODEOXYRIBONUCLEASE RUVC"/>
    <property type="match status" value="1"/>
</dbReference>
<organism evidence="15 16">
    <name type="scientific">Candidatus Vogelbacteria bacterium RIFOXYD1_FULL_44_32</name>
    <dbReference type="NCBI Taxonomy" id="1802438"/>
    <lineage>
        <taxon>Bacteria</taxon>
        <taxon>Candidatus Vogeliibacteriota</taxon>
    </lineage>
</organism>
<evidence type="ECO:0000313" key="15">
    <source>
        <dbReference type="EMBL" id="OHA58901.1"/>
    </source>
</evidence>
<evidence type="ECO:0000256" key="2">
    <source>
        <dbReference type="ARBA" id="ARBA00022490"/>
    </source>
</evidence>
<dbReference type="Pfam" id="PF02075">
    <property type="entry name" value="RuvC"/>
    <property type="match status" value="1"/>
</dbReference>
<dbReference type="Gene3D" id="3.30.420.10">
    <property type="entry name" value="Ribonuclease H-like superfamily/Ribonuclease H"/>
    <property type="match status" value="1"/>
</dbReference>
<dbReference type="GO" id="GO:0006281">
    <property type="term" value="P:DNA repair"/>
    <property type="evidence" value="ECO:0007669"/>
    <property type="project" value="UniProtKB-UniRule"/>
</dbReference>
<comment type="function">
    <text evidence="13">The RuvA-RuvB-RuvC complex processes Holliday junction (HJ) DNA during genetic recombination and DNA repair. Endonuclease that resolves HJ intermediates. Cleaves cruciform DNA by making single-stranded nicks across the HJ at symmetrical positions within the homologous arms, yielding a 5'-phosphate and a 3'-hydroxyl group; requires a central core of homology in the junction. The consensus cleavage sequence is 5'-(A/T)TT(C/G)-3'. Cleavage occurs on the 3'-side of the TT dinucleotide at the point of strand exchange. HJ branch migration catalyzed by RuvA-RuvB allows RuvC to scan DNA until it finds its consensus sequence, where it cleaves and resolves the cruciform DNA.</text>
</comment>
<dbReference type="NCBIfam" id="TIGR00228">
    <property type="entry name" value="ruvC"/>
    <property type="match status" value="1"/>
</dbReference>
<evidence type="ECO:0000256" key="9">
    <source>
        <dbReference type="ARBA" id="ARBA00023125"/>
    </source>
</evidence>
<keyword evidence="8 13" id="KW-0460">Magnesium</keyword>
<sequence length="166" mass="18179">MTILGIDPGYDRLGYALVQKEVGTKEELLESGCLSSPKNETFPVRLATLGQAIEKILNKYPVDILAIENLFITKNQKTAMRVAEVRGMILFLAGKNQIPVTEFTPPQIKLAVTGYGLANKDQVTAMAKLLIKIPESIKYDDEFDAIVIALAGLTGIDKRKSLLSTL</sequence>
<dbReference type="SUPFAM" id="SSF53098">
    <property type="entry name" value="Ribonuclease H-like"/>
    <property type="match status" value="1"/>
</dbReference>
<dbReference type="InterPro" id="IPR036397">
    <property type="entry name" value="RNaseH_sf"/>
</dbReference>
<dbReference type="PANTHER" id="PTHR30194">
    <property type="entry name" value="CROSSOVER JUNCTION ENDODEOXYRIBONUCLEASE RUVC"/>
    <property type="match status" value="1"/>
</dbReference>
<comment type="similarity">
    <text evidence="1 13">Belongs to the RuvC family.</text>
</comment>
<dbReference type="GO" id="GO:0003677">
    <property type="term" value="F:DNA binding"/>
    <property type="evidence" value="ECO:0007669"/>
    <property type="project" value="UniProtKB-KW"/>
</dbReference>
<dbReference type="PRINTS" id="PR00696">
    <property type="entry name" value="RSOLVASERUVC"/>
</dbReference>
<dbReference type="GO" id="GO:0000287">
    <property type="term" value="F:magnesium ion binding"/>
    <property type="evidence" value="ECO:0007669"/>
    <property type="project" value="UniProtKB-UniRule"/>
</dbReference>
<reference evidence="15 16" key="1">
    <citation type="journal article" date="2016" name="Nat. Commun.">
        <title>Thousands of microbial genomes shed light on interconnected biogeochemical processes in an aquifer system.</title>
        <authorList>
            <person name="Anantharaman K."/>
            <person name="Brown C.T."/>
            <person name="Hug L.A."/>
            <person name="Sharon I."/>
            <person name="Castelle C.J."/>
            <person name="Probst A.J."/>
            <person name="Thomas B.C."/>
            <person name="Singh A."/>
            <person name="Wilkins M.J."/>
            <person name="Karaoz U."/>
            <person name="Brodie E.L."/>
            <person name="Williams K.H."/>
            <person name="Hubbard S.S."/>
            <person name="Banfield J.F."/>
        </authorList>
    </citation>
    <scope>NUCLEOTIDE SEQUENCE [LARGE SCALE GENOMIC DNA]</scope>
</reference>
<evidence type="ECO:0000313" key="16">
    <source>
        <dbReference type="Proteomes" id="UP000177043"/>
    </source>
</evidence>
<dbReference type="GO" id="GO:0008821">
    <property type="term" value="F:crossover junction DNA endonuclease activity"/>
    <property type="evidence" value="ECO:0007669"/>
    <property type="project" value="UniProtKB-UniRule"/>
</dbReference>
<feature type="active site" evidence="13">
    <location>
        <position position="68"/>
    </location>
</feature>
<comment type="catalytic activity">
    <reaction evidence="12 13">
        <text>Endonucleolytic cleavage at a junction such as a reciprocal single-stranded crossover between two homologous DNA duplexes (Holliday junction).</text>
        <dbReference type="EC" id="3.1.21.10"/>
    </reaction>
</comment>
<keyword evidence="10 13" id="KW-0233">DNA recombination</keyword>
<evidence type="ECO:0000256" key="7">
    <source>
        <dbReference type="ARBA" id="ARBA00022801"/>
    </source>
</evidence>
<comment type="cofactor">
    <cofactor evidence="13">
        <name>Mg(2+)</name>
        <dbReference type="ChEBI" id="CHEBI:18420"/>
    </cofactor>
    <text evidence="13">Binds 2 Mg(2+) ion per subunit.</text>
</comment>
<comment type="caution">
    <text evidence="15">The sequence shown here is derived from an EMBL/GenBank/DDBJ whole genome shotgun (WGS) entry which is preliminary data.</text>
</comment>
<keyword evidence="7 13" id="KW-0378">Hydrolase</keyword>
<evidence type="ECO:0000256" key="8">
    <source>
        <dbReference type="ARBA" id="ARBA00022842"/>
    </source>
</evidence>
<dbReference type="Proteomes" id="UP000177043">
    <property type="component" value="Unassembled WGS sequence"/>
</dbReference>
<evidence type="ECO:0000256" key="4">
    <source>
        <dbReference type="ARBA" id="ARBA00022723"/>
    </source>
</evidence>
<comment type="subcellular location">
    <subcellularLocation>
        <location evidence="13">Cytoplasm</location>
    </subcellularLocation>
</comment>
<name>A0A1G2QG04_9BACT</name>
<evidence type="ECO:0000256" key="10">
    <source>
        <dbReference type="ARBA" id="ARBA00023172"/>
    </source>
</evidence>
<comment type="subunit">
    <text evidence="13">Homodimer which binds Holliday junction (HJ) DNA. The HJ becomes 2-fold symmetrical on binding to RuvC with unstacked arms; it has a different conformation from HJ DNA in complex with RuvA. In the full resolvosome a probable DNA-RuvA(4)-RuvB(12)-RuvC(2) complex forms which resolves the HJ.</text>
</comment>
<evidence type="ECO:0000256" key="1">
    <source>
        <dbReference type="ARBA" id="ARBA00009518"/>
    </source>
</evidence>
<dbReference type="CDD" id="cd16962">
    <property type="entry name" value="RuvC"/>
    <property type="match status" value="1"/>
</dbReference>
<feature type="active site" evidence="13">
    <location>
        <position position="141"/>
    </location>
</feature>
<dbReference type="GO" id="GO:0006310">
    <property type="term" value="P:DNA recombination"/>
    <property type="evidence" value="ECO:0007669"/>
    <property type="project" value="UniProtKB-UniRule"/>
</dbReference>
<dbReference type="STRING" id="1802438.A2571_00775"/>
<keyword evidence="5 13" id="KW-0255">Endonuclease</keyword>
<dbReference type="FunFam" id="3.30.420.10:FF:000002">
    <property type="entry name" value="Crossover junction endodeoxyribonuclease RuvC"/>
    <property type="match status" value="1"/>
</dbReference>
<dbReference type="EC" id="3.1.21.10" evidence="13 14"/>